<dbReference type="NCBIfam" id="TIGR03967">
    <property type="entry name" value="mycofact_MftB"/>
    <property type="match status" value="1"/>
</dbReference>
<dbReference type="KEGG" id="aef:GEV26_02905"/>
<name>A0A5Q2MFG0_9ACTN</name>
<dbReference type="Pfam" id="PF26520">
    <property type="entry name" value="MftB_chaperone"/>
    <property type="match status" value="1"/>
</dbReference>
<evidence type="ECO:0000313" key="2">
    <source>
        <dbReference type="Proteomes" id="UP000392064"/>
    </source>
</evidence>
<evidence type="ECO:0000313" key="1">
    <source>
        <dbReference type="EMBL" id="QGG40401.1"/>
    </source>
</evidence>
<organism evidence="1 2">
    <name type="scientific">Aeromicrobium yanjiei</name>
    <dbReference type="NCBI Taxonomy" id="2662028"/>
    <lineage>
        <taxon>Bacteria</taxon>
        <taxon>Bacillati</taxon>
        <taxon>Actinomycetota</taxon>
        <taxon>Actinomycetes</taxon>
        <taxon>Propionibacteriales</taxon>
        <taxon>Nocardioidaceae</taxon>
        <taxon>Aeromicrobium</taxon>
    </lineage>
</organism>
<proteinExistence type="predicted"/>
<keyword evidence="2" id="KW-1185">Reference proteome</keyword>
<sequence length="110" mass="12182">MRRLLSRGRPPMSGMLDESWRLSPSVELRPEPFGALAYHFGNRKLTFLKRPELVALVRGLGEHPDVRSALVAAGIAPDQWSAYESALQGLADTDMIRPNENTRIAEKGVA</sequence>
<dbReference type="AlphaFoldDB" id="A0A5Q2MFG0"/>
<reference evidence="1 2" key="1">
    <citation type="submission" date="2019-11" db="EMBL/GenBank/DDBJ databases">
        <authorList>
            <person name="Li J."/>
        </authorList>
    </citation>
    <scope>NUCLEOTIDE SEQUENCE [LARGE SCALE GENOMIC DNA]</scope>
    <source>
        <strain evidence="1 2">MF47</strain>
    </source>
</reference>
<dbReference type="Proteomes" id="UP000392064">
    <property type="component" value="Chromosome"/>
</dbReference>
<gene>
    <name evidence="1" type="primary">mftB</name>
    <name evidence="1" type="ORF">GEV26_02905</name>
</gene>
<dbReference type="EMBL" id="CP045737">
    <property type="protein sequence ID" value="QGG40401.1"/>
    <property type="molecule type" value="Genomic_DNA"/>
</dbReference>
<accession>A0A5Q2MFG0</accession>
<protein>
    <submittedName>
        <fullName evidence="1">Mycofactocin biosynthesis chaperone MftB</fullName>
    </submittedName>
</protein>
<dbReference type="InterPro" id="IPR023850">
    <property type="entry name" value="MftB"/>
</dbReference>